<organism evidence="1 2">
    <name type="scientific">Arabis nemorensis</name>
    <dbReference type="NCBI Taxonomy" id="586526"/>
    <lineage>
        <taxon>Eukaryota</taxon>
        <taxon>Viridiplantae</taxon>
        <taxon>Streptophyta</taxon>
        <taxon>Embryophyta</taxon>
        <taxon>Tracheophyta</taxon>
        <taxon>Spermatophyta</taxon>
        <taxon>Magnoliopsida</taxon>
        <taxon>eudicotyledons</taxon>
        <taxon>Gunneridae</taxon>
        <taxon>Pentapetalae</taxon>
        <taxon>rosids</taxon>
        <taxon>malvids</taxon>
        <taxon>Brassicales</taxon>
        <taxon>Brassicaceae</taxon>
        <taxon>Arabideae</taxon>
        <taxon>Arabis</taxon>
    </lineage>
</organism>
<keyword evidence="2" id="KW-1185">Reference proteome</keyword>
<name>A0A565ANB5_9BRAS</name>
<evidence type="ECO:0000313" key="2">
    <source>
        <dbReference type="Proteomes" id="UP000489600"/>
    </source>
</evidence>
<comment type="caution">
    <text evidence="1">The sequence shown here is derived from an EMBL/GenBank/DDBJ whole genome shotgun (WGS) entry which is preliminary data.</text>
</comment>
<gene>
    <name evidence="1" type="ORF">ANE_LOCUS469</name>
</gene>
<dbReference type="Proteomes" id="UP000489600">
    <property type="component" value="Unassembled WGS sequence"/>
</dbReference>
<dbReference type="EMBL" id="CABITT030000001">
    <property type="protein sequence ID" value="VVA90024.1"/>
    <property type="molecule type" value="Genomic_DNA"/>
</dbReference>
<reference evidence="1" key="1">
    <citation type="submission" date="2019-07" db="EMBL/GenBank/DDBJ databases">
        <authorList>
            <person name="Dittberner H."/>
        </authorList>
    </citation>
    <scope>NUCLEOTIDE SEQUENCE [LARGE SCALE GENOMIC DNA]</scope>
</reference>
<proteinExistence type="predicted"/>
<dbReference type="AlphaFoldDB" id="A0A565ANB5"/>
<evidence type="ECO:0000313" key="1">
    <source>
        <dbReference type="EMBL" id="VVA90024.1"/>
    </source>
</evidence>
<dbReference type="OrthoDB" id="1110858at2759"/>
<protein>
    <submittedName>
        <fullName evidence="1">Uncharacterized protein</fullName>
    </submittedName>
</protein>
<sequence length="91" mass="10732">MPKDVSIDPTLHGLHVITSYNGRLAWLYYSGFRVWALKDPEKQEWSDGCYSFPDPSSVPRMDGPYQDRYLELGEENYKMGRLRRIKGRVQY</sequence>
<accession>A0A565ANB5</accession>